<proteinExistence type="predicted"/>
<dbReference type="RefSeq" id="WP_188185609.1">
    <property type="nucleotide sequence ID" value="NZ_JACVQF010000235.1"/>
</dbReference>
<feature type="region of interest" description="Disordered" evidence="1">
    <location>
        <begin position="34"/>
        <end position="77"/>
    </location>
</feature>
<evidence type="ECO:0000313" key="2">
    <source>
        <dbReference type="EMBL" id="MBD0424736.1"/>
    </source>
</evidence>
<comment type="caution">
    <text evidence="2">The sequence shown here is derived from an EMBL/GenBank/DDBJ whole genome shotgun (WGS) entry which is preliminary data.</text>
</comment>
<evidence type="ECO:0000256" key="1">
    <source>
        <dbReference type="SAM" id="MobiDB-lite"/>
    </source>
</evidence>
<name>A0A926QV19_9ACTN</name>
<dbReference type="AlphaFoldDB" id="A0A926QV19"/>
<sequence length="77" mass="7797">MPLSPGGPGRIPPVLAHHMLQTDTAVLFERTGNRAQHAARPPADRGVASAEPTGAMRSRAAQGLPAEAPLGVAGAVI</sequence>
<protein>
    <submittedName>
        <fullName evidence="2">Uncharacterized protein</fullName>
    </submittedName>
</protein>
<organism evidence="2 3">
    <name type="scientific">Streptomyces griseicoloratus</name>
    <dbReference type="NCBI Taxonomy" id="2752516"/>
    <lineage>
        <taxon>Bacteria</taxon>
        <taxon>Bacillati</taxon>
        <taxon>Actinomycetota</taxon>
        <taxon>Actinomycetes</taxon>
        <taxon>Kitasatosporales</taxon>
        <taxon>Streptomycetaceae</taxon>
        <taxon>Streptomyces</taxon>
    </lineage>
</organism>
<dbReference type="Proteomes" id="UP000621210">
    <property type="component" value="Unassembled WGS sequence"/>
</dbReference>
<accession>A0A926QV19</accession>
<keyword evidence="3" id="KW-1185">Reference proteome</keyword>
<evidence type="ECO:0000313" key="3">
    <source>
        <dbReference type="Proteomes" id="UP000621210"/>
    </source>
</evidence>
<reference evidence="2" key="1">
    <citation type="submission" date="2020-09" db="EMBL/GenBank/DDBJ databases">
        <title>Streptomyces grisecoloratus sp. nov., isolated from cotton soil.</title>
        <authorList>
            <person name="Xing L."/>
        </authorList>
    </citation>
    <scope>NUCLEOTIDE SEQUENCE</scope>
    <source>
        <strain evidence="2">TRM S81-3</strain>
    </source>
</reference>
<dbReference type="EMBL" id="JACVQF010000235">
    <property type="protein sequence ID" value="MBD0424736.1"/>
    <property type="molecule type" value="Genomic_DNA"/>
</dbReference>
<reference evidence="2" key="2">
    <citation type="submission" date="2020-09" db="EMBL/GenBank/DDBJ databases">
        <authorList>
            <person name="Luo X."/>
        </authorList>
    </citation>
    <scope>NUCLEOTIDE SEQUENCE</scope>
    <source>
        <strain evidence="2">TRM S81-3</strain>
    </source>
</reference>
<gene>
    <name evidence="2" type="ORF">H0H10_37165</name>
</gene>